<evidence type="ECO:0000256" key="1">
    <source>
        <dbReference type="SAM" id="MobiDB-lite"/>
    </source>
</evidence>
<sequence>MEVKERRPYRSLTSARQEPPERRYTSSSADSEDGKAHPRSYSSTETLKAFDHDARMAYGNRVKELVHHEVDEFGRQGPDFSLRDLGFGDALPSAHHGAAYRGELGLAHREYSVSVGSDADTETDGVANWLHAVRLWGRSGGGGNPKSGRSSCLSSRANSNLTLTDTEHENTENGNRDPHACGTCSLGPLLRSYVLPLFHHMVPTCQPTVVIILSSLR</sequence>
<accession>A0A3Q2XUG0</accession>
<dbReference type="InterPro" id="IPR009471">
    <property type="entry name" value="Ten_N"/>
</dbReference>
<feature type="domain" description="Teneurin N-terminal" evidence="2">
    <location>
        <begin position="1"/>
        <end position="217"/>
    </location>
</feature>
<dbReference type="Ensembl" id="ENSHCOT00000000232.1">
    <property type="protein sequence ID" value="ENSHCOP00000008490.1"/>
    <property type="gene ID" value="ENSHCOG00000000337.1"/>
</dbReference>
<feature type="region of interest" description="Disordered" evidence="1">
    <location>
        <begin position="1"/>
        <end position="46"/>
    </location>
</feature>
<proteinExistence type="predicted"/>
<reference evidence="3" key="1">
    <citation type="submission" date="2025-08" db="UniProtKB">
        <authorList>
            <consortium name="Ensembl"/>
        </authorList>
    </citation>
    <scope>IDENTIFICATION</scope>
</reference>
<dbReference type="GeneTree" id="ENSGT01030000234566"/>
<dbReference type="PROSITE" id="PS51361">
    <property type="entry name" value="TENEURIN_N"/>
    <property type="match status" value="1"/>
</dbReference>
<dbReference type="AlphaFoldDB" id="A0A3Q2XUG0"/>
<evidence type="ECO:0000259" key="2">
    <source>
        <dbReference type="PROSITE" id="PS51361"/>
    </source>
</evidence>
<dbReference type="Proteomes" id="UP000264820">
    <property type="component" value="Unplaced"/>
</dbReference>
<reference evidence="3" key="2">
    <citation type="submission" date="2025-09" db="UniProtKB">
        <authorList>
            <consortium name="Ensembl"/>
        </authorList>
    </citation>
    <scope>IDENTIFICATION</scope>
</reference>
<organism evidence="3 4">
    <name type="scientific">Hippocampus comes</name>
    <name type="common">Tiger tail seahorse</name>
    <dbReference type="NCBI Taxonomy" id="109280"/>
    <lineage>
        <taxon>Eukaryota</taxon>
        <taxon>Metazoa</taxon>
        <taxon>Chordata</taxon>
        <taxon>Craniata</taxon>
        <taxon>Vertebrata</taxon>
        <taxon>Euteleostomi</taxon>
        <taxon>Actinopterygii</taxon>
        <taxon>Neopterygii</taxon>
        <taxon>Teleostei</taxon>
        <taxon>Neoteleostei</taxon>
        <taxon>Acanthomorphata</taxon>
        <taxon>Syngnathiaria</taxon>
        <taxon>Syngnathiformes</taxon>
        <taxon>Syngnathoidei</taxon>
        <taxon>Syngnathidae</taxon>
        <taxon>Hippocampus</taxon>
    </lineage>
</organism>
<dbReference type="STRING" id="109280.ENSHCOP00000008490"/>
<evidence type="ECO:0000313" key="4">
    <source>
        <dbReference type="Proteomes" id="UP000264820"/>
    </source>
</evidence>
<dbReference type="OMA" id="HDARMAY"/>
<dbReference type="GO" id="GO:0016020">
    <property type="term" value="C:membrane"/>
    <property type="evidence" value="ECO:0007669"/>
    <property type="project" value="InterPro"/>
</dbReference>
<dbReference type="Pfam" id="PF06484">
    <property type="entry name" value="Ten_N"/>
    <property type="match status" value="1"/>
</dbReference>
<keyword evidence="4" id="KW-1185">Reference proteome</keyword>
<name>A0A3Q2XUG0_HIPCM</name>
<evidence type="ECO:0000313" key="3">
    <source>
        <dbReference type="Ensembl" id="ENSHCOP00000008490.1"/>
    </source>
</evidence>
<dbReference type="GO" id="GO:0007165">
    <property type="term" value="P:signal transduction"/>
    <property type="evidence" value="ECO:0007669"/>
    <property type="project" value="InterPro"/>
</dbReference>
<protein>
    <recommendedName>
        <fullName evidence="2">Teneurin N-terminal domain-containing protein</fullName>
    </recommendedName>
</protein>